<comment type="caution">
    <text evidence="2">The sequence shown here is derived from an EMBL/GenBank/DDBJ whole genome shotgun (WGS) entry which is preliminary data.</text>
</comment>
<name>A0A8X6QMH1_NEPPI</name>
<dbReference type="EMBL" id="BMAW01128661">
    <property type="protein sequence ID" value="GFU26778.1"/>
    <property type="molecule type" value="Genomic_DNA"/>
</dbReference>
<evidence type="ECO:0000256" key="1">
    <source>
        <dbReference type="SAM" id="MobiDB-lite"/>
    </source>
</evidence>
<gene>
    <name evidence="2" type="ORF">NPIL_289241</name>
</gene>
<feature type="compositionally biased region" description="Basic and acidic residues" evidence="1">
    <location>
        <begin position="66"/>
        <end position="78"/>
    </location>
</feature>
<dbReference type="Proteomes" id="UP000887013">
    <property type="component" value="Unassembled WGS sequence"/>
</dbReference>
<dbReference type="AlphaFoldDB" id="A0A8X6QMH1"/>
<protein>
    <submittedName>
        <fullName evidence="2">Uncharacterized protein</fullName>
    </submittedName>
</protein>
<sequence length="105" mass="11360">MQELDGNEEERPYTYKVLSNIRLIPTRILDGSYPSGQSCSSHWPGGGRGVSKKRTRGVTGKPRPSTLDRSDVTDDKDAPSSPCDQSYVPPSWRGGGLPVSSPSPN</sequence>
<accession>A0A8X6QMH1</accession>
<proteinExistence type="predicted"/>
<reference evidence="2" key="1">
    <citation type="submission" date="2020-08" db="EMBL/GenBank/DDBJ databases">
        <title>Multicomponent nature underlies the extraordinary mechanical properties of spider dragline silk.</title>
        <authorList>
            <person name="Kono N."/>
            <person name="Nakamura H."/>
            <person name="Mori M."/>
            <person name="Yoshida Y."/>
            <person name="Ohtoshi R."/>
            <person name="Malay A.D."/>
            <person name="Moran D.A.P."/>
            <person name="Tomita M."/>
            <person name="Numata K."/>
            <person name="Arakawa K."/>
        </authorList>
    </citation>
    <scope>NUCLEOTIDE SEQUENCE</scope>
</reference>
<evidence type="ECO:0000313" key="3">
    <source>
        <dbReference type="Proteomes" id="UP000887013"/>
    </source>
</evidence>
<keyword evidence="3" id="KW-1185">Reference proteome</keyword>
<dbReference type="OrthoDB" id="10330249at2759"/>
<organism evidence="2 3">
    <name type="scientific">Nephila pilipes</name>
    <name type="common">Giant wood spider</name>
    <name type="synonym">Nephila maculata</name>
    <dbReference type="NCBI Taxonomy" id="299642"/>
    <lineage>
        <taxon>Eukaryota</taxon>
        <taxon>Metazoa</taxon>
        <taxon>Ecdysozoa</taxon>
        <taxon>Arthropoda</taxon>
        <taxon>Chelicerata</taxon>
        <taxon>Arachnida</taxon>
        <taxon>Araneae</taxon>
        <taxon>Araneomorphae</taxon>
        <taxon>Entelegynae</taxon>
        <taxon>Araneoidea</taxon>
        <taxon>Nephilidae</taxon>
        <taxon>Nephila</taxon>
    </lineage>
</organism>
<feature type="region of interest" description="Disordered" evidence="1">
    <location>
        <begin position="28"/>
        <end position="105"/>
    </location>
</feature>
<evidence type="ECO:0000313" key="2">
    <source>
        <dbReference type="EMBL" id="GFU26778.1"/>
    </source>
</evidence>